<proteinExistence type="predicted"/>
<dbReference type="Gramene" id="AET2Gv20793700.3">
    <property type="protein sequence ID" value="AET2Gv20793700.3"/>
    <property type="gene ID" value="AET2Gv20793700"/>
</dbReference>
<name>A0A453CBH9_AEGTS</name>
<reference evidence="2" key="1">
    <citation type="journal article" date="2014" name="Science">
        <title>Ancient hybridizations among the ancestral genomes of bread wheat.</title>
        <authorList>
            <consortium name="International Wheat Genome Sequencing Consortium,"/>
            <person name="Marcussen T."/>
            <person name="Sandve S.R."/>
            <person name="Heier L."/>
            <person name="Spannagl M."/>
            <person name="Pfeifer M."/>
            <person name="Jakobsen K.S."/>
            <person name="Wulff B.B."/>
            <person name="Steuernagel B."/>
            <person name="Mayer K.F."/>
            <person name="Olsen O.A."/>
        </authorList>
    </citation>
    <scope>NUCLEOTIDE SEQUENCE [LARGE SCALE GENOMIC DNA]</scope>
    <source>
        <strain evidence="2">cv. AL8/78</strain>
    </source>
</reference>
<keyword evidence="2" id="KW-1185">Reference proteome</keyword>
<protein>
    <submittedName>
        <fullName evidence="1">Uncharacterized protein</fullName>
    </submittedName>
</protein>
<reference evidence="1" key="5">
    <citation type="journal article" date="2021" name="G3 (Bethesda)">
        <title>Aegilops tauschii genome assembly Aet v5.0 features greater sequence contiguity and improved annotation.</title>
        <authorList>
            <person name="Wang L."/>
            <person name="Zhu T."/>
            <person name="Rodriguez J.C."/>
            <person name="Deal K.R."/>
            <person name="Dubcovsky J."/>
            <person name="McGuire P.E."/>
            <person name="Lux T."/>
            <person name="Spannagl M."/>
            <person name="Mayer K.F.X."/>
            <person name="Baldrich P."/>
            <person name="Meyers B.C."/>
            <person name="Huo N."/>
            <person name="Gu Y.Q."/>
            <person name="Zhou H."/>
            <person name="Devos K.M."/>
            <person name="Bennetzen J.L."/>
            <person name="Unver T."/>
            <person name="Budak H."/>
            <person name="Gulick P.J."/>
            <person name="Galiba G."/>
            <person name="Kalapos B."/>
            <person name="Nelson D.R."/>
            <person name="Li P."/>
            <person name="You F.M."/>
            <person name="Luo M.C."/>
            <person name="Dvorak J."/>
        </authorList>
    </citation>
    <scope>NUCLEOTIDE SEQUENCE [LARGE SCALE GENOMIC DNA]</scope>
    <source>
        <strain evidence="1">cv. AL8/78</strain>
    </source>
</reference>
<evidence type="ECO:0000313" key="2">
    <source>
        <dbReference type="Proteomes" id="UP000015105"/>
    </source>
</evidence>
<dbReference type="Proteomes" id="UP000015105">
    <property type="component" value="Chromosome 2D"/>
</dbReference>
<sequence>GTGRTTEVAAEGTTVVGSGVVATLTTTKGLTKSKSLIRLLR</sequence>
<dbReference type="EnsemblPlants" id="AET2Gv20793700.3">
    <property type="protein sequence ID" value="AET2Gv20793700.3"/>
    <property type="gene ID" value="AET2Gv20793700"/>
</dbReference>
<dbReference type="AlphaFoldDB" id="A0A453CBH9"/>
<evidence type="ECO:0000313" key="1">
    <source>
        <dbReference type="EnsemblPlants" id="AET2Gv20793700.3"/>
    </source>
</evidence>
<reference evidence="2" key="2">
    <citation type="journal article" date="2017" name="Nat. Plants">
        <title>The Aegilops tauschii genome reveals multiple impacts of transposons.</title>
        <authorList>
            <person name="Zhao G."/>
            <person name="Zou C."/>
            <person name="Li K."/>
            <person name="Wang K."/>
            <person name="Li T."/>
            <person name="Gao L."/>
            <person name="Zhang X."/>
            <person name="Wang H."/>
            <person name="Yang Z."/>
            <person name="Liu X."/>
            <person name="Jiang W."/>
            <person name="Mao L."/>
            <person name="Kong X."/>
            <person name="Jiao Y."/>
            <person name="Jia J."/>
        </authorList>
    </citation>
    <scope>NUCLEOTIDE SEQUENCE [LARGE SCALE GENOMIC DNA]</scope>
    <source>
        <strain evidence="2">cv. AL8/78</strain>
    </source>
</reference>
<organism evidence="1 2">
    <name type="scientific">Aegilops tauschii subsp. strangulata</name>
    <name type="common">Goatgrass</name>
    <dbReference type="NCBI Taxonomy" id="200361"/>
    <lineage>
        <taxon>Eukaryota</taxon>
        <taxon>Viridiplantae</taxon>
        <taxon>Streptophyta</taxon>
        <taxon>Embryophyta</taxon>
        <taxon>Tracheophyta</taxon>
        <taxon>Spermatophyta</taxon>
        <taxon>Magnoliopsida</taxon>
        <taxon>Liliopsida</taxon>
        <taxon>Poales</taxon>
        <taxon>Poaceae</taxon>
        <taxon>BOP clade</taxon>
        <taxon>Pooideae</taxon>
        <taxon>Triticodae</taxon>
        <taxon>Triticeae</taxon>
        <taxon>Triticinae</taxon>
        <taxon>Aegilops</taxon>
    </lineage>
</organism>
<accession>A0A453CBH9</accession>
<reference evidence="1" key="3">
    <citation type="journal article" date="2017" name="Nature">
        <title>Genome sequence of the progenitor of the wheat D genome Aegilops tauschii.</title>
        <authorList>
            <person name="Luo M.C."/>
            <person name="Gu Y.Q."/>
            <person name="Puiu D."/>
            <person name="Wang H."/>
            <person name="Twardziok S.O."/>
            <person name="Deal K.R."/>
            <person name="Huo N."/>
            <person name="Zhu T."/>
            <person name="Wang L."/>
            <person name="Wang Y."/>
            <person name="McGuire P.E."/>
            <person name="Liu S."/>
            <person name="Long H."/>
            <person name="Ramasamy R.K."/>
            <person name="Rodriguez J.C."/>
            <person name="Van S.L."/>
            <person name="Yuan L."/>
            <person name="Wang Z."/>
            <person name="Xia Z."/>
            <person name="Xiao L."/>
            <person name="Anderson O.D."/>
            <person name="Ouyang S."/>
            <person name="Liang Y."/>
            <person name="Zimin A.V."/>
            <person name="Pertea G."/>
            <person name="Qi P."/>
            <person name="Bennetzen J.L."/>
            <person name="Dai X."/>
            <person name="Dawson M.W."/>
            <person name="Muller H.G."/>
            <person name="Kugler K."/>
            <person name="Rivarola-Duarte L."/>
            <person name="Spannagl M."/>
            <person name="Mayer K.F.X."/>
            <person name="Lu F.H."/>
            <person name="Bevan M.W."/>
            <person name="Leroy P."/>
            <person name="Li P."/>
            <person name="You F.M."/>
            <person name="Sun Q."/>
            <person name="Liu Z."/>
            <person name="Lyons E."/>
            <person name="Wicker T."/>
            <person name="Salzberg S.L."/>
            <person name="Devos K.M."/>
            <person name="Dvorak J."/>
        </authorList>
    </citation>
    <scope>NUCLEOTIDE SEQUENCE [LARGE SCALE GENOMIC DNA]</scope>
    <source>
        <strain evidence="1">cv. AL8/78</strain>
    </source>
</reference>
<reference evidence="1" key="4">
    <citation type="submission" date="2019-03" db="UniProtKB">
        <authorList>
            <consortium name="EnsemblPlants"/>
        </authorList>
    </citation>
    <scope>IDENTIFICATION</scope>
</reference>